<feature type="compositionally biased region" description="Basic and acidic residues" evidence="10">
    <location>
        <begin position="71"/>
        <end position="80"/>
    </location>
</feature>
<sequence>MEDDDVMASPAREQDKGAVIESTHSQSRSPSPLPSGLLDAAFITTSTPDHDNNSRKFSRSPHPYHRISSRLSERPREYLDRASSGTRDGRPQRTAWTRTSARTSSDSGTEADDESTGLLKGLPAPPARSRKGLWNGTGRDDPALWLQDDRLAWSLFVRSPSKASKRSSSEDSIRTTQASARGVVALRKRNEILRRVTETTLLFSVGAIVLLCEDVRTYTCLWRPEIYTHICLIVTLYALYPLRISFWRRKPRVTFSFSIPSTFDPAPLLYPVLIPVFVALSARLHSPALLLPNILLSLSSIPPQVIPFHRFHHGLSISHWIVACIPVLLSEHDILDWTKSTPLSLRGLNSESLLLIYPLHQALIPTLNFLLTTSLLPAELHLLGTALINLFLFAESPQAEVLKALLWLGGLSVWILCRTVLRWEITLARIPSWKFRRPPNSSLSPKKLINFLDHKICEKIGGLGMNSEDPDTDSDDGDSGALKRQRSLPWQDAFFSRRDISSATEGIKLDDLWPASWASTKQLLVSHKRRHTISSVENLDAETIKPKRPRMTPGGRRKRSMAPDLASFLSLTAAQARIRRWLYSGYIFMAVVFIILVPIRKYIADKALHGVDPFGWALGYLFGNISAFRFWTVMWNLEYWIQLPPRHVLDEHYCHSGWVEHLRHDTFGEATTRLLISGYCFLVLLVGMAIVLQLSKIAEVDTRRKVFHGMMVLMFLPVTYIDPTYSALALSLVLVVFLLLDLFRAAQVPPIAKPLTYFLAPYTDGRDHRGPVIVSHIFLLIGCAIPLWLSLADTPRTGIGPWAGWDVASRDVSMVSGIICVGMGDAAASLVGRRFGRLKWFWGGGKSLEGSLAFTMAVFVGLMTARIWLVIGGWQADSSNTLSTWLLVCVKCLLAAGGASLTEAVLTGGNDNVIVPVVLWLLARGLSI</sequence>
<evidence type="ECO:0000256" key="11">
    <source>
        <dbReference type="SAM" id="Phobius"/>
    </source>
</evidence>
<evidence type="ECO:0000256" key="6">
    <source>
        <dbReference type="ARBA" id="ARBA00022777"/>
    </source>
</evidence>
<keyword evidence="8 11" id="KW-1133">Transmembrane helix</keyword>
<evidence type="ECO:0000256" key="5">
    <source>
        <dbReference type="ARBA" id="ARBA00022692"/>
    </source>
</evidence>
<feature type="compositionally biased region" description="Acidic residues" evidence="10">
    <location>
        <begin position="468"/>
        <end position="478"/>
    </location>
</feature>
<dbReference type="PANTHER" id="PTHR13205">
    <property type="entry name" value="TRANSMEMBRANE PROTEIN 15-RELATED"/>
    <property type="match status" value="1"/>
</dbReference>
<dbReference type="AlphaFoldDB" id="A0AAD4Q2F3"/>
<evidence type="ECO:0000256" key="1">
    <source>
        <dbReference type="ARBA" id="ARBA00004477"/>
    </source>
</evidence>
<dbReference type="GO" id="GO:0004168">
    <property type="term" value="F:dolichol kinase activity"/>
    <property type="evidence" value="ECO:0007669"/>
    <property type="project" value="UniProtKB-EC"/>
</dbReference>
<feature type="transmembrane region" description="Helical" evidence="11">
    <location>
        <begin position="727"/>
        <end position="743"/>
    </location>
</feature>
<dbReference type="EC" id="2.7.1.108" evidence="3"/>
<feature type="region of interest" description="Disordered" evidence="10">
    <location>
        <begin position="463"/>
        <end position="484"/>
    </location>
</feature>
<feature type="transmembrane region" description="Helical" evidence="11">
    <location>
        <begin position="674"/>
        <end position="694"/>
    </location>
</feature>
<dbReference type="GeneID" id="70250354"/>
<feature type="compositionally biased region" description="Low complexity" evidence="10">
    <location>
        <begin position="25"/>
        <end position="38"/>
    </location>
</feature>
<dbReference type="PANTHER" id="PTHR13205:SF15">
    <property type="entry name" value="DOLICHOL KINASE"/>
    <property type="match status" value="1"/>
</dbReference>
<evidence type="ECO:0000256" key="8">
    <source>
        <dbReference type="ARBA" id="ARBA00022989"/>
    </source>
</evidence>
<dbReference type="Proteomes" id="UP001201262">
    <property type="component" value="Unassembled WGS sequence"/>
</dbReference>
<dbReference type="RefSeq" id="XP_046073974.1">
    <property type="nucleotide sequence ID" value="XM_046220067.1"/>
</dbReference>
<evidence type="ECO:0000313" key="13">
    <source>
        <dbReference type="Proteomes" id="UP001201262"/>
    </source>
</evidence>
<accession>A0AAD4Q2F3</accession>
<evidence type="ECO:0000256" key="3">
    <source>
        <dbReference type="ARBA" id="ARBA00012132"/>
    </source>
</evidence>
<evidence type="ECO:0000256" key="9">
    <source>
        <dbReference type="ARBA" id="ARBA00023136"/>
    </source>
</evidence>
<dbReference type="InterPro" id="IPR032974">
    <property type="entry name" value="Polypren_kinase"/>
</dbReference>
<organism evidence="12 13">
    <name type="scientific">Talaromyces proteolyticus</name>
    <dbReference type="NCBI Taxonomy" id="1131652"/>
    <lineage>
        <taxon>Eukaryota</taxon>
        <taxon>Fungi</taxon>
        <taxon>Dikarya</taxon>
        <taxon>Ascomycota</taxon>
        <taxon>Pezizomycotina</taxon>
        <taxon>Eurotiomycetes</taxon>
        <taxon>Eurotiomycetidae</taxon>
        <taxon>Eurotiales</taxon>
        <taxon>Trichocomaceae</taxon>
        <taxon>Talaromyces</taxon>
        <taxon>Talaromyces sect. Bacilispori</taxon>
    </lineage>
</organism>
<keyword evidence="7" id="KW-0256">Endoplasmic reticulum</keyword>
<comment type="subcellular location">
    <subcellularLocation>
        <location evidence="1">Endoplasmic reticulum membrane</location>
        <topology evidence="1">Multi-pass membrane protein</topology>
    </subcellularLocation>
</comment>
<evidence type="ECO:0000256" key="7">
    <source>
        <dbReference type="ARBA" id="ARBA00022824"/>
    </source>
</evidence>
<feature type="compositionally biased region" description="Low complexity" evidence="10">
    <location>
        <begin position="93"/>
        <end position="107"/>
    </location>
</feature>
<proteinExistence type="inferred from homology"/>
<comment type="similarity">
    <text evidence="2">Belongs to the polyprenol kinase family.</text>
</comment>
<reference evidence="12" key="1">
    <citation type="submission" date="2021-12" db="EMBL/GenBank/DDBJ databases">
        <title>Convergent genome expansion in fungi linked to evolution of root-endophyte symbiosis.</title>
        <authorList>
            <consortium name="DOE Joint Genome Institute"/>
            <person name="Ke Y.-H."/>
            <person name="Bonito G."/>
            <person name="Liao H.-L."/>
            <person name="Looney B."/>
            <person name="Rojas-Flechas A."/>
            <person name="Nash J."/>
            <person name="Hameed K."/>
            <person name="Schadt C."/>
            <person name="Martin F."/>
            <person name="Crous P.W."/>
            <person name="Miettinen O."/>
            <person name="Magnuson J.K."/>
            <person name="Labbe J."/>
            <person name="Jacobson D."/>
            <person name="Doktycz M.J."/>
            <person name="Veneault-Fourrey C."/>
            <person name="Kuo A."/>
            <person name="Mondo S."/>
            <person name="Calhoun S."/>
            <person name="Riley R."/>
            <person name="Ohm R."/>
            <person name="LaButti K."/>
            <person name="Andreopoulos B."/>
            <person name="Pangilinan J."/>
            <person name="Nolan M."/>
            <person name="Tritt A."/>
            <person name="Clum A."/>
            <person name="Lipzen A."/>
            <person name="Daum C."/>
            <person name="Barry K."/>
            <person name="Grigoriev I.V."/>
            <person name="Vilgalys R."/>
        </authorList>
    </citation>
    <scope>NUCLEOTIDE SEQUENCE</scope>
    <source>
        <strain evidence="12">PMI_201</strain>
    </source>
</reference>
<evidence type="ECO:0000256" key="10">
    <source>
        <dbReference type="SAM" id="MobiDB-lite"/>
    </source>
</evidence>
<comment type="caution">
    <text evidence="12">The sequence shown here is derived from an EMBL/GenBank/DDBJ whole genome shotgun (WGS) entry which is preliminary data.</text>
</comment>
<feature type="transmembrane region" description="Helical" evidence="11">
    <location>
        <begin position="615"/>
        <end position="637"/>
    </location>
</feature>
<feature type="transmembrane region" description="Helical" evidence="11">
    <location>
        <begin position="882"/>
        <end position="901"/>
    </location>
</feature>
<evidence type="ECO:0000256" key="2">
    <source>
        <dbReference type="ARBA" id="ARBA00010794"/>
    </source>
</evidence>
<evidence type="ECO:0000313" key="12">
    <source>
        <dbReference type="EMBL" id="KAH8700268.1"/>
    </source>
</evidence>
<dbReference type="EMBL" id="JAJTJA010000004">
    <property type="protein sequence ID" value="KAH8700268.1"/>
    <property type="molecule type" value="Genomic_DNA"/>
</dbReference>
<feature type="transmembrane region" description="Helical" evidence="11">
    <location>
        <begin position="584"/>
        <end position="603"/>
    </location>
</feature>
<keyword evidence="9 11" id="KW-0472">Membrane</keyword>
<keyword evidence="5 11" id="KW-0812">Transmembrane</keyword>
<protein>
    <recommendedName>
        <fullName evidence="3">dolichol kinase</fullName>
        <ecNumber evidence="3">2.7.1.108</ecNumber>
    </recommendedName>
</protein>
<feature type="transmembrane region" description="Helical" evidence="11">
    <location>
        <begin position="226"/>
        <end position="247"/>
    </location>
</feature>
<evidence type="ECO:0000256" key="4">
    <source>
        <dbReference type="ARBA" id="ARBA00022679"/>
    </source>
</evidence>
<dbReference type="GO" id="GO:0043048">
    <property type="term" value="P:dolichyl monophosphate biosynthetic process"/>
    <property type="evidence" value="ECO:0007669"/>
    <property type="project" value="TreeGrafter"/>
</dbReference>
<dbReference type="GO" id="GO:0005789">
    <property type="term" value="C:endoplasmic reticulum membrane"/>
    <property type="evidence" value="ECO:0007669"/>
    <property type="project" value="UniProtKB-SubCell"/>
</dbReference>
<feature type="region of interest" description="Disordered" evidence="10">
    <location>
        <begin position="1"/>
        <end position="135"/>
    </location>
</feature>
<feature type="transmembrane region" description="Helical" evidence="11">
    <location>
        <begin position="812"/>
        <end position="831"/>
    </location>
</feature>
<gene>
    <name evidence="12" type="ORF">BGW36DRAFT_425098</name>
</gene>
<keyword evidence="6" id="KW-0418">Kinase</keyword>
<feature type="transmembrane region" description="Helical" evidence="11">
    <location>
        <begin position="852"/>
        <end position="876"/>
    </location>
</feature>
<feature type="compositionally biased region" description="Basic residues" evidence="10">
    <location>
        <begin position="56"/>
        <end position="68"/>
    </location>
</feature>
<name>A0AAD4Q2F3_9EURO</name>
<keyword evidence="13" id="KW-1185">Reference proteome</keyword>
<feature type="transmembrane region" description="Helical" evidence="11">
    <location>
        <begin position="772"/>
        <end position="792"/>
    </location>
</feature>
<keyword evidence="4" id="KW-0808">Transferase</keyword>